<sequence>MPVRVFQRWSAATRVSSSTSGSSAATSRASAVQVPLVTSRPMWVSTSRYAAALCGPVAPRAGARWLS</sequence>
<evidence type="ECO:0000313" key="1">
    <source>
        <dbReference type="EMBL" id="MFD2465504.1"/>
    </source>
</evidence>
<gene>
    <name evidence="1" type="ORF">ACFSYJ_43280</name>
</gene>
<dbReference type="EMBL" id="JBHUKU010000033">
    <property type="protein sequence ID" value="MFD2465504.1"/>
    <property type="molecule type" value="Genomic_DNA"/>
</dbReference>
<dbReference type="Proteomes" id="UP001597419">
    <property type="component" value="Unassembled WGS sequence"/>
</dbReference>
<organism evidence="1 2">
    <name type="scientific">Amycolatopsis samaneae</name>
    <dbReference type="NCBI Taxonomy" id="664691"/>
    <lineage>
        <taxon>Bacteria</taxon>
        <taxon>Bacillati</taxon>
        <taxon>Actinomycetota</taxon>
        <taxon>Actinomycetes</taxon>
        <taxon>Pseudonocardiales</taxon>
        <taxon>Pseudonocardiaceae</taxon>
        <taxon>Amycolatopsis</taxon>
    </lineage>
</organism>
<accession>A0ABW5GXH4</accession>
<dbReference type="RefSeq" id="WP_345407028.1">
    <property type="nucleotide sequence ID" value="NZ_BAABHG010000021.1"/>
</dbReference>
<evidence type="ECO:0000313" key="2">
    <source>
        <dbReference type="Proteomes" id="UP001597419"/>
    </source>
</evidence>
<reference evidence="2" key="1">
    <citation type="journal article" date="2019" name="Int. J. Syst. Evol. Microbiol.">
        <title>The Global Catalogue of Microorganisms (GCM) 10K type strain sequencing project: providing services to taxonomists for standard genome sequencing and annotation.</title>
        <authorList>
            <consortium name="The Broad Institute Genomics Platform"/>
            <consortium name="The Broad Institute Genome Sequencing Center for Infectious Disease"/>
            <person name="Wu L."/>
            <person name="Ma J."/>
        </authorList>
    </citation>
    <scope>NUCLEOTIDE SEQUENCE [LARGE SCALE GENOMIC DNA]</scope>
    <source>
        <strain evidence="2">CGMCC 4.7643</strain>
    </source>
</reference>
<name>A0ABW5GXH4_9PSEU</name>
<keyword evidence="2" id="KW-1185">Reference proteome</keyword>
<protein>
    <submittedName>
        <fullName evidence="1">Uncharacterized protein</fullName>
    </submittedName>
</protein>
<proteinExistence type="predicted"/>
<comment type="caution">
    <text evidence="1">The sequence shown here is derived from an EMBL/GenBank/DDBJ whole genome shotgun (WGS) entry which is preliminary data.</text>
</comment>